<dbReference type="EMBL" id="CBLU010000013">
    <property type="protein sequence ID" value="CDG04707.1"/>
    <property type="molecule type" value="Genomic_DNA"/>
</dbReference>
<evidence type="ECO:0000313" key="2">
    <source>
        <dbReference type="EMBL" id="CDG04707.1"/>
    </source>
</evidence>
<dbReference type="AlphaFoldDB" id="S6FTJ1"/>
<reference evidence="2 3" key="1">
    <citation type="journal article" date="2013" name="Appl. Environ. Microbiol.">
        <title>The Carbohydrate Metabolism Signature of Lactococcus lactis Strain A12 Reveals Its Sourdough Ecosystem Origin.</title>
        <authorList>
            <person name="Passerini D."/>
            <person name="Coddeville M."/>
            <person name="Le Bourgeois P."/>
            <person name="Loubiere P."/>
            <person name="Ritzenthaler P."/>
            <person name="Fontagne-Faucher C."/>
            <person name="Daveran-Mingot M.L."/>
            <person name="Cocaign-Bousquet M."/>
        </authorList>
    </citation>
    <scope>NUCLEOTIDE SEQUENCE [LARGE SCALE GENOMIC DNA]</scope>
    <source>
        <strain evidence="2 3">A12</strain>
    </source>
</reference>
<sequence>MEKRTMAVEKFSKRNKKKEFQEQAKKRKNQC</sequence>
<gene>
    <name evidence="2" type="ORF">O9U_01325</name>
</gene>
<comment type="caution">
    <text evidence="2">The sequence shown here is derived from an EMBL/GenBank/DDBJ whole genome shotgun (WGS) entry which is preliminary data.</text>
</comment>
<accession>S6FTJ1</accession>
<organism evidence="2 3">
    <name type="scientific">Lactococcus lactis subsp. lactis A12</name>
    <dbReference type="NCBI Taxonomy" id="1137134"/>
    <lineage>
        <taxon>Bacteria</taxon>
        <taxon>Bacillati</taxon>
        <taxon>Bacillota</taxon>
        <taxon>Bacilli</taxon>
        <taxon>Lactobacillales</taxon>
        <taxon>Streptococcaceae</taxon>
        <taxon>Lactococcus</taxon>
    </lineage>
</organism>
<dbReference type="Proteomes" id="UP000015361">
    <property type="component" value="Unassembled WGS sequence"/>
</dbReference>
<feature type="compositionally biased region" description="Basic and acidic residues" evidence="1">
    <location>
        <begin position="1"/>
        <end position="24"/>
    </location>
</feature>
<proteinExistence type="predicted"/>
<name>S6FTJ1_LACLL</name>
<evidence type="ECO:0000313" key="3">
    <source>
        <dbReference type="Proteomes" id="UP000015361"/>
    </source>
</evidence>
<evidence type="ECO:0000256" key="1">
    <source>
        <dbReference type="SAM" id="MobiDB-lite"/>
    </source>
</evidence>
<feature type="region of interest" description="Disordered" evidence="1">
    <location>
        <begin position="1"/>
        <end position="31"/>
    </location>
</feature>
<protein>
    <submittedName>
        <fullName evidence="2">Uncharacterized protein</fullName>
    </submittedName>
</protein>